<dbReference type="PRINTS" id="PR00834">
    <property type="entry name" value="PROTEASES2C"/>
</dbReference>
<dbReference type="PANTHER" id="PTHR45980:SF9">
    <property type="entry name" value="PROTEASE DO-LIKE 10, MITOCHONDRIAL-RELATED"/>
    <property type="match status" value="1"/>
</dbReference>
<feature type="region of interest" description="Disordered" evidence="5">
    <location>
        <begin position="566"/>
        <end position="636"/>
    </location>
</feature>
<evidence type="ECO:0000256" key="2">
    <source>
        <dbReference type="ARBA" id="ARBA00022670"/>
    </source>
</evidence>
<feature type="compositionally biased region" description="Low complexity" evidence="5">
    <location>
        <begin position="618"/>
        <end position="630"/>
    </location>
</feature>
<comment type="similarity">
    <text evidence="1">Belongs to the peptidase S1C family.</text>
</comment>
<dbReference type="Pfam" id="PF17815">
    <property type="entry name" value="PDZ_3"/>
    <property type="match status" value="1"/>
</dbReference>
<dbReference type="Pfam" id="PF13365">
    <property type="entry name" value="Trypsin_2"/>
    <property type="match status" value="1"/>
</dbReference>
<dbReference type="GO" id="GO:0004252">
    <property type="term" value="F:serine-type endopeptidase activity"/>
    <property type="evidence" value="ECO:0007669"/>
    <property type="project" value="InterPro"/>
</dbReference>
<evidence type="ECO:0000256" key="1">
    <source>
        <dbReference type="ARBA" id="ARBA00010541"/>
    </source>
</evidence>
<dbReference type="InterPro" id="IPR009003">
    <property type="entry name" value="Peptidase_S1_PA"/>
</dbReference>
<name>A0A7S3JXR5_9STRA</name>
<dbReference type="AlphaFoldDB" id="A0A7S3JXR5"/>
<evidence type="ECO:0008006" key="9">
    <source>
        <dbReference type="Google" id="ProtNLM"/>
    </source>
</evidence>
<dbReference type="Pfam" id="PF13180">
    <property type="entry name" value="PDZ_2"/>
    <property type="match status" value="1"/>
</dbReference>
<evidence type="ECO:0000256" key="3">
    <source>
        <dbReference type="ARBA" id="ARBA00022801"/>
    </source>
</evidence>
<accession>A0A7S3JXR5</accession>
<dbReference type="EMBL" id="HBIJ01011195">
    <property type="protein sequence ID" value="CAE0366918.1"/>
    <property type="molecule type" value="Transcribed_RNA"/>
</dbReference>
<dbReference type="InterPro" id="IPR036034">
    <property type="entry name" value="PDZ_sf"/>
</dbReference>
<dbReference type="InterPro" id="IPR001940">
    <property type="entry name" value="Peptidase_S1C"/>
</dbReference>
<feature type="compositionally biased region" description="Basic residues" evidence="5">
    <location>
        <begin position="604"/>
        <end position="617"/>
    </location>
</feature>
<feature type="compositionally biased region" description="Low complexity" evidence="5">
    <location>
        <begin position="578"/>
        <end position="591"/>
    </location>
</feature>
<dbReference type="InterPro" id="IPR041517">
    <property type="entry name" value="DEGP_PDZ"/>
</dbReference>
<gene>
    <name evidence="8" type="ORF">ALAG00032_LOCUS7666</name>
</gene>
<dbReference type="InterPro" id="IPR001478">
    <property type="entry name" value="PDZ"/>
</dbReference>
<dbReference type="SUPFAM" id="SSF50494">
    <property type="entry name" value="Trypsin-like serine proteases"/>
    <property type="match status" value="1"/>
</dbReference>
<dbReference type="Gene3D" id="3.20.190.20">
    <property type="match status" value="1"/>
</dbReference>
<dbReference type="SUPFAM" id="SSF50156">
    <property type="entry name" value="PDZ domain-like"/>
    <property type="match status" value="1"/>
</dbReference>
<protein>
    <recommendedName>
        <fullName evidence="9">Protease Do-like PDZ domain-containing protein</fullName>
    </recommendedName>
</protein>
<reference evidence="8" key="1">
    <citation type="submission" date="2021-01" db="EMBL/GenBank/DDBJ databases">
        <authorList>
            <person name="Corre E."/>
            <person name="Pelletier E."/>
            <person name="Niang G."/>
            <person name="Scheremetjew M."/>
            <person name="Finn R."/>
            <person name="Kale V."/>
            <person name="Holt S."/>
            <person name="Cochrane G."/>
            <person name="Meng A."/>
            <person name="Brown T."/>
            <person name="Cohen L."/>
        </authorList>
    </citation>
    <scope>NUCLEOTIDE SEQUENCE</scope>
    <source>
        <strain evidence="8">CCMP1510</strain>
    </source>
</reference>
<evidence type="ECO:0000259" key="7">
    <source>
        <dbReference type="Pfam" id="PF17815"/>
    </source>
</evidence>
<evidence type="ECO:0000256" key="4">
    <source>
        <dbReference type="ARBA" id="ARBA00022825"/>
    </source>
</evidence>
<dbReference type="InterPro" id="IPR046449">
    <property type="entry name" value="DEGP_PDZ_sf"/>
</dbReference>
<evidence type="ECO:0000259" key="6">
    <source>
        <dbReference type="Pfam" id="PF13180"/>
    </source>
</evidence>
<feature type="compositionally biased region" description="Basic and acidic residues" evidence="5">
    <location>
        <begin position="566"/>
        <end position="577"/>
    </location>
</feature>
<dbReference type="PANTHER" id="PTHR45980">
    <property type="match status" value="1"/>
</dbReference>
<keyword evidence="2" id="KW-0645">Protease</keyword>
<feature type="domain" description="PDZ" evidence="6">
    <location>
        <begin position="282"/>
        <end position="372"/>
    </location>
</feature>
<evidence type="ECO:0000256" key="5">
    <source>
        <dbReference type="SAM" id="MobiDB-lite"/>
    </source>
</evidence>
<sequence length="636" mass="69669">MNYKYKKKKIKKKISDFSQGLKMAHKQNKAGTLDRAIPVNESLERALGACVKVYVTCVEPDYTQPWSVFLEEECTGSGFVVRLSEEKLVIVTNQHVVASATEIRLRKYGGVQKYRAMLALSAHTADLALLDVEDANFWKDMAPLKLGALPRLYENVVCLGFSFPGENACVTRGIVSRVDTMSYVRGAEELLVLQVDSAVNSGNSGGPALDDSGCVAGVAFSSYAGSADNIGYVIPTAIVHNVLNDYLSLLSTIHQAAKKKKKLRWAGLCNLGLGVQTCENPAFRKRKQMSLDQTGVCINRVARLGCGHAAGICVGDILLSIDSIAVANDGTVPLRNSERVGCEHLISSKRIGTQISLQILRDGIPLNLHVTLSPLPRLVPLCDGFDAAPSYVIIAGLVFMSLSAPLLSALSDDDDDDDDDDTENKVDLRYLADVLDADKADPETQIVVWTQIISHDVNHGYNGLCRRLPRLRALNGTPVINLAHLAFLAGFGSRKLKSNDTTPPQNEFLEFDFISATGCANTTVVVIDTKLALAAEKDILRRSKIPEPFSYDLGPLLRKYQLPLPKEEPEQPEEKTEQQPAPNHSTPDTTDQPPPDQPSDNKKTTKKNNRKKSRSRRNQNQNNNNNNNNNEESAHA</sequence>
<proteinExistence type="inferred from homology"/>
<dbReference type="Gene3D" id="2.40.10.120">
    <property type="match status" value="1"/>
</dbReference>
<keyword evidence="4" id="KW-0720">Serine protease</keyword>
<dbReference type="GO" id="GO:0006508">
    <property type="term" value="P:proteolysis"/>
    <property type="evidence" value="ECO:0007669"/>
    <property type="project" value="UniProtKB-KW"/>
</dbReference>
<evidence type="ECO:0000313" key="8">
    <source>
        <dbReference type="EMBL" id="CAE0366918.1"/>
    </source>
</evidence>
<dbReference type="Gene3D" id="2.30.42.10">
    <property type="match status" value="1"/>
</dbReference>
<organism evidence="8">
    <name type="scientific">Aureoumbra lagunensis</name>
    <dbReference type="NCBI Taxonomy" id="44058"/>
    <lineage>
        <taxon>Eukaryota</taxon>
        <taxon>Sar</taxon>
        <taxon>Stramenopiles</taxon>
        <taxon>Ochrophyta</taxon>
        <taxon>Pelagophyceae</taxon>
        <taxon>Pelagomonadales</taxon>
        <taxon>Aureoumbra</taxon>
    </lineage>
</organism>
<keyword evidence="3" id="KW-0378">Hydrolase</keyword>
<feature type="domain" description="Protease Do-like PDZ" evidence="7">
    <location>
        <begin position="383"/>
        <end position="552"/>
    </location>
</feature>